<proteinExistence type="predicted"/>
<dbReference type="EMBL" id="JAVREH010000053">
    <property type="protein sequence ID" value="MDT0263806.1"/>
    <property type="molecule type" value="Genomic_DNA"/>
</dbReference>
<evidence type="ECO:0000313" key="6">
    <source>
        <dbReference type="EMBL" id="MDT0263806.1"/>
    </source>
</evidence>
<dbReference type="InterPro" id="IPR003439">
    <property type="entry name" value="ABC_transporter-like_ATP-bd"/>
</dbReference>
<reference evidence="7" key="1">
    <citation type="submission" date="2023-07" db="EMBL/GenBank/DDBJ databases">
        <title>30 novel species of actinomycetes from the DSMZ collection.</title>
        <authorList>
            <person name="Nouioui I."/>
        </authorList>
    </citation>
    <scope>NUCLEOTIDE SEQUENCE [LARGE SCALE GENOMIC DNA]</scope>
    <source>
        <strain evidence="7">DSM 44399</strain>
    </source>
</reference>
<dbReference type="InterPro" id="IPR027417">
    <property type="entry name" value="P-loop_NTPase"/>
</dbReference>
<comment type="caution">
    <text evidence="6">The sequence shown here is derived from an EMBL/GenBank/DDBJ whole genome shotgun (WGS) entry which is preliminary data.</text>
</comment>
<dbReference type="SUPFAM" id="SSF52540">
    <property type="entry name" value="P-loop containing nucleoside triphosphate hydrolases"/>
    <property type="match status" value="1"/>
</dbReference>
<dbReference type="PANTHER" id="PTHR43790">
    <property type="entry name" value="CARBOHYDRATE TRANSPORT ATP-BINDING PROTEIN MG119-RELATED"/>
    <property type="match status" value="1"/>
</dbReference>
<evidence type="ECO:0000313" key="7">
    <source>
        <dbReference type="Proteomes" id="UP001183176"/>
    </source>
</evidence>
<keyword evidence="3" id="KW-0547">Nucleotide-binding</keyword>
<protein>
    <submittedName>
        <fullName evidence="6">ATP-binding cassette domain-containing protein</fullName>
    </submittedName>
</protein>
<evidence type="ECO:0000256" key="3">
    <source>
        <dbReference type="ARBA" id="ARBA00022741"/>
    </source>
</evidence>
<dbReference type="Gene3D" id="3.40.50.300">
    <property type="entry name" value="P-loop containing nucleotide triphosphate hydrolases"/>
    <property type="match status" value="1"/>
</dbReference>
<keyword evidence="4 6" id="KW-0067">ATP-binding</keyword>
<gene>
    <name evidence="6" type="ORF">RM423_20745</name>
</gene>
<dbReference type="GO" id="GO:0005524">
    <property type="term" value="F:ATP binding"/>
    <property type="evidence" value="ECO:0007669"/>
    <property type="project" value="UniProtKB-KW"/>
</dbReference>
<keyword evidence="1" id="KW-0813">Transport</keyword>
<evidence type="ECO:0000256" key="1">
    <source>
        <dbReference type="ARBA" id="ARBA00022448"/>
    </source>
</evidence>
<keyword evidence="7" id="KW-1185">Reference proteome</keyword>
<dbReference type="RefSeq" id="WP_311424950.1">
    <property type="nucleotide sequence ID" value="NZ_JAVREH010000053.1"/>
</dbReference>
<sequence>MAQLLYEARGIARRYGHVHALRGADFTVYPGEIVALIVDNGAGKSSLVRILSGAGHSS</sequence>
<name>A0ABU2JFN0_9ACTN</name>
<dbReference type="PANTHER" id="PTHR43790:SF9">
    <property type="entry name" value="GALACTOFURANOSE TRANSPORTER ATP-BINDING PROTEIN YTFR"/>
    <property type="match status" value="1"/>
</dbReference>
<dbReference type="InterPro" id="IPR050107">
    <property type="entry name" value="ABC_carbohydrate_import_ATPase"/>
</dbReference>
<evidence type="ECO:0000256" key="4">
    <source>
        <dbReference type="ARBA" id="ARBA00022840"/>
    </source>
</evidence>
<dbReference type="Proteomes" id="UP001183176">
    <property type="component" value="Unassembled WGS sequence"/>
</dbReference>
<dbReference type="Pfam" id="PF00005">
    <property type="entry name" value="ABC_tran"/>
    <property type="match status" value="1"/>
</dbReference>
<evidence type="ECO:0000259" key="5">
    <source>
        <dbReference type="Pfam" id="PF00005"/>
    </source>
</evidence>
<keyword evidence="2" id="KW-0677">Repeat</keyword>
<accession>A0ABU2JFN0</accession>
<evidence type="ECO:0000256" key="2">
    <source>
        <dbReference type="ARBA" id="ARBA00022737"/>
    </source>
</evidence>
<feature type="domain" description="ABC transporter" evidence="5">
    <location>
        <begin position="21"/>
        <end position="54"/>
    </location>
</feature>
<organism evidence="6 7">
    <name type="scientific">Jatrophihabitans lederbergiae</name>
    <dbReference type="NCBI Taxonomy" id="3075547"/>
    <lineage>
        <taxon>Bacteria</taxon>
        <taxon>Bacillati</taxon>
        <taxon>Actinomycetota</taxon>
        <taxon>Actinomycetes</taxon>
        <taxon>Jatrophihabitantales</taxon>
        <taxon>Jatrophihabitantaceae</taxon>
        <taxon>Jatrophihabitans</taxon>
    </lineage>
</organism>